<dbReference type="PANTHER" id="PTHR30287">
    <property type="entry name" value="MEMBRANE COMPONENT OF PREDICTED ABC SUPERFAMILY METABOLITE UPTAKE TRANSPORTER"/>
    <property type="match status" value="1"/>
</dbReference>
<keyword evidence="2" id="KW-1003">Cell membrane</keyword>
<keyword evidence="5 6" id="KW-0472">Membrane</keyword>
<dbReference type="RefSeq" id="WP_344790250.1">
    <property type="nucleotide sequence ID" value="NZ_BAABBV010000001.1"/>
</dbReference>
<sequence>MRATLLVAGLAAAFGTALLQITGVLAAVILNNPVLGDHETTLLMLNITAYVFIVIAVYVSGIVTTNTVATVVAGRRRTIALVRLIGRGAGEERARIAREGLLVGALGAVIGCLVGTGFAALVAWAAVVAGLFPAPGYSYLNAVVLIPLGGVVLTTWIASWAGSRRVLAVRPTEALGNAVELDSEPAGGGTGRLVVAVALVALGAGALAAGIAIGQSIPLGLLAAVAGGLLSFTGLTMEAGRFVPPVLRLVGGLFARTQPGRLAVENTLRHPERSSRMTIGLIIGVTLVTTFAVTMQSFRDFIAVAQRAQPEVYQGTSQVLGSITAIFTVLIGLSALIAAVGLVNSLSLNVLQRTRELGLLRALGTTAAQVRGMILAEAAALTLTALALGVALGFLYGWAGTQAVLGWIKGSPGFLWPGVPWGMLAGQVVAAAVLTLAASVAPSRRATRVSPVAALAVD</sequence>
<evidence type="ECO:0000256" key="2">
    <source>
        <dbReference type="ARBA" id="ARBA00022475"/>
    </source>
</evidence>
<feature type="transmembrane region" description="Helical" evidence="6">
    <location>
        <begin position="372"/>
        <end position="399"/>
    </location>
</feature>
<dbReference type="InterPro" id="IPR003838">
    <property type="entry name" value="ABC3_permease_C"/>
</dbReference>
<feature type="transmembrane region" description="Helical" evidence="6">
    <location>
        <begin position="279"/>
        <end position="298"/>
    </location>
</feature>
<comment type="subcellular location">
    <subcellularLocation>
        <location evidence="1">Cell membrane</location>
        <topology evidence="1">Multi-pass membrane protein</topology>
    </subcellularLocation>
</comment>
<protein>
    <recommendedName>
        <fullName evidence="7">ABC3 transporter permease C-terminal domain-containing protein</fullName>
    </recommendedName>
</protein>
<feature type="transmembrane region" description="Helical" evidence="6">
    <location>
        <begin position="318"/>
        <end position="351"/>
    </location>
</feature>
<keyword evidence="4 6" id="KW-1133">Transmembrane helix</keyword>
<reference evidence="8" key="1">
    <citation type="journal article" date="2014" name="Int. J. Syst. Evol. Microbiol.">
        <title>Complete genome of a new Firmicutes species belonging to the dominant human colonic microbiota ('Ruminococcus bicirculans') reveals two chromosomes and a selective capacity to utilize plant glucans.</title>
        <authorList>
            <consortium name="NISC Comparative Sequencing Program"/>
            <person name="Wegmann U."/>
            <person name="Louis P."/>
            <person name="Goesmann A."/>
            <person name="Henrissat B."/>
            <person name="Duncan S.H."/>
            <person name="Flint H.J."/>
        </authorList>
    </citation>
    <scope>NUCLEOTIDE SEQUENCE</scope>
    <source>
        <strain evidence="8">JCM 17590</strain>
    </source>
</reference>
<keyword evidence="9" id="KW-1185">Reference proteome</keyword>
<comment type="caution">
    <text evidence="8">The sequence shown here is derived from an EMBL/GenBank/DDBJ whole genome shotgun (WGS) entry which is preliminary data.</text>
</comment>
<feature type="transmembrane region" description="Helical" evidence="6">
    <location>
        <begin position="50"/>
        <end position="73"/>
    </location>
</feature>
<organism evidence="8 9">
    <name type="scientific">Gryllotalpicola daejeonensis</name>
    <dbReference type="NCBI Taxonomy" id="993087"/>
    <lineage>
        <taxon>Bacteria</taxon>
        <taxon>Bacillati</taxon>
        <taxon>Actinomycetota</taxon>
        <taxon>Actinomycetes</taxon>
        <taxon>Micrococcales</taxon>
        <taxon>Microbacteriaceae</taxon>
        <taxon>Gryllotalpicola</taxon>
    </lineage>
</organism>
<feature type="transmembrane region" description="Helical" evidence="6">
    <location>
        <begin position="219"/>
        <end position="239"/>
    </location>
</feature>
<feature type="transmembrane region" description="Helical" evidence="6">
    <location>
        <begin position="101"/>
        <end position="127"/>
    </location>
</feature>
<evidence type="ECO:0000256" key="5">
    <source>
        <dbReference type="ARBA" id="ARBA00023136"/>
    </source>
</evidence>
<feature type="domain" description="ABC3 transporter permease C-terminal" evidence="7">
    <location>
        <begin position="51"/>
        <end position="167"/>
    </location>
</feature>
<reference evidence="8" key="2">
    <citation type="submission" date="2023-12" db="EMBL/GenBank/DDBJ databases">
        <authorList>
            <person name="Sun Q."/>
            <person name="Inoue M."/>
        </authorList>
    </citation>
    <scope>NUCLEOTIDE SEQUENCE</scope>
    <source>
        <strain evidence="8">JCM 17590</strain>
    </source>
</reference>
<dbReference type="PANTHER" id="PTHR30287:SF2">
    <property type="entry name" value="BLL1001 PROTEIN"/>
    <property type="match status" value="1"/>
</dbReference>
<feature type="domain" description="ABC3 transporter permease C-terminal" evidence="7">
    <location>
        <begin position="329"/>
        <end position="451"/>
    </location>
</feature>
<name>A0ABP7ZFE1_9MICO</name>
<feature type="transmembrane region" description="Helical" evidence="6">
    <location>
        <begin position="139"/>
        <end position="161"/>
    </location>
</feature>
<evidence type="ECO:0000313" key="8">
    <source>
        <dbReference type="EMBL" id="GAA4156099.1"/>
    </source>
</evidence>
<evidence type="ECO:0000256" key="6">
    <source>
        <dbReference type="SAM" id="Phobius"/>
    </source>
</evidence>
<dbReference type="Proteomes" id="UP001415169">
    <property type="component" value="Unassembled WGS sequence"/>
</dbReference>
<evidence type="ECO:0000259" key="7">
    <source>
        <dbReference type="Pfam" id="PF02687"/>
    </source>
</evidence>
<dbReference type="Pfam" id="PF02687">
    <property type="entry name" value="FtsX"/>
    <property type="match status" value="2"/>
</dbReference>
<feature type="transmembrane region" description="Helical" evidence="6">
    <location>
        <begin position="193"/>
        <end position="213"/>
    </location>
</feature>
<feature type="transmembrane region" description="Helical" evidence="6">
    <location>
        <begin position="419"/>
        <end position="441"/>
    </location>
</feature>
<accession>A0ABP7ZFE1</accession>
<dbReference type="InterPro" id="IPR038766">
    <property type="entry name" value="Membrane_comp_ABC_pdt"/>
</dbReference>
<dbReference type="EMBL" id="BAABBV010000001">
    <property type="protein sequence ID" value="GAA4156099.1"/>
    <property type="molecule type" value="Genomic_DNA"/>
</dbReference>
<evidence type="ECO:0000256" key="3">
    <source>
        <dbReference type="ARBA" id="ARBA00022692"/>
    </source>
</evidence>
<evidence type="ECO:0000256" key="4">
    <source>
        <dbReference type="ARBA" id="ARBA00022989"/>
    </source>
</evidence>
<evidence type="ECO:0000256" key="1">
    <source>
        <dbReference type="ARBA" id="ARBA00004651"/>
    </source>
</evidence>
<evidence type="ECO:0000313" key="9">
    <source>
        <dbReference type="Proteomes" id="UP001415169"/>
    </source>
</evidence>
<keyword evidence="3 6" id="KW-0812">Transmembrane</keyword>
<gene>
    <name evidence="8" type="ORF">GCM10022286_06000</name>
</gene>
<proteinExistence type="predicted"/>